<dbReference type="PANTHER" id="PTHR45011:SF1">
    <property type="entry name" value="DAP3-BINDING CELL DEATH ENHANCER 1"/>
    <property type="match status" value="1"/>
</dbReference>
<name>A0ABX6SYN9_9SPHN</name>
<dbReference type="SUPFAM" id="SSF110997">
    <property type="entry name" value="Sporulation related repeat"/>
    <property type="match status" value="1"/>
</dbReference>
<dbReference type="InterPro" id="IPR036680">
    <property type="entry name" value="SPOR-like_sf"/>
</dbReference>
<dbReference type="InterPro" id="IPR006597">
    <property type="entry name" value="Sel1-like"/>
</dbReference>
<keyword evidence="4" id="KW-1185">Reference proteome</keyword>
<reference evidence="3 4" key="1">
    <citation type="submission" date="2020-08" db="EMBL/GenBank/DDBJ databases">
        <title>Genome sequence of Sphingomonas daechungensis KACC 18115T.</title>
        <authorList>
            <person name="Hyun D.-W."/>
            <person name="Bae J.-W."/>
        </authorList>
    </citation>
    <scope>NUCLEOTIDE SEQUENCE [LARGE SCALE GENOMIC DNA]</scope>
    <source>
        <strain evidence="3 4">KACC 18115</strain>
    </source>
</reference>
<dbReference type="Gene3D" id="1.25.40.10">
    <property type="entry name" value="Tetratricopeptide repeat domain"/>
    <property type="match status" value="1"/>
</dbReference>
<sequence length="296" mass="30952">MRTRPWSAAFFLASLAWAMPVAAQAVKSGIDAWQQGDYANAIAIWRPLAEAGDADAAFNMGQAYRLGRGVLVDLGAAQGWFEKAALKGHVDAQATLGLLLFQNGNQADGLKWLKAASEKGDARAMLVYGTALFNGDGVAQDPVLGYAYVSRSAAQGLEPARNTLAQMDGIMPLEQRKKGVALAMQKAKTQTAAPKPKPATPAKSAPKVAVRETAVTSPATGTWRIQLGAFSQRSSAEALYKRLASNAPVAGRQPFLVPAGAVTRLQVGPYQSKAAAAAACNTLSAKGQACFPVPAK</sequence>
<dbReference type="Pfam" id="PF05036">
    <property type="entry name" value="SPOR"/>
    <property type="match status" value="1"/>
</dbReference>
<dbReference type="RefSeq" id="WP_187713977.1">
    <property type="nucleotide sequence ID" value="NZ_BAABJC010000001.1"/>
</dbReference>
<dbReference type="InterPro" id="IPR011990">
    <property type="entry name" value="TPR-like_helical_dom_sf"/>
</dbReference>
<dbReference type="Proteomes" id="UP000516134">
    <property type="component" value="Chromosome"/>
</dbReference>
<evidence type="ECO:0000256" key="1">
    <source>
        <dbReference type="SAM" id="SignalP"/>
    </source>
</evidence>
<dbReference type="InterPro" id="IPR052748">
    <property type="entry name" value="ISR_Activator"/>
</dbReference>
<dbReference type="PANTHER" id="PTHR45011">
    <property type="entry name" value="DAP3-BINDING CELL DEATH ENHANCER 1"/>
    <property type="match status" value="1"/>
</dbReference>
<dbReference type="Pfam" id="PF08238">
    <property type="entry name" value="Sel1"/>
    <property type="match status" value="3"/>
</dbReference>
<dbReference type="PROSITE" id="PS51724">
    <property type="entry name" value="SPOR"/>
    <property type="match status" value="1"/>
</dbReference>
<dbReference type="EMBL" id="CP060780">
    <property type="protein sequence ID" value="QNP42545.1"/>
    <property type="molecule type" value="Genomic_DNA"/>
</dbReference>
<accession>A0ABX6SYN9</accession>
<protein>
    <submittedName>
        <fullName evidence="3">SPOR domain-containing protein</fullName>
    </submittedName>
</protein>
<organism evidence="3 4">
    <name type="scientific">Sphingomonas daechungensis</name>
    <dbReference type="NCBI Taxonomy" id="1176646"/>
    <lineage>
        <taxon>Bacteria</taxon>
        <taxon>Pseudomonadati</taxon>
        <taxon>Pseudomonadota</taxon>
        <taxon>Alphaproteobacteria</taxon>
        <taxon>Sphingomonadales</taxon>
        <taxon>Sphingomonadaceae</taxon>
        <taxon>Sphingomonas</taxon>
    </lineage>
</organism>
<dbReference type="SUPFAM" id="SSF81901">
    <property type="entry name" value="HCP-like"/>
    <property type="match status" value="1"/>
</dbReference>
<dbReference type="InterPro" id="IPR007730">
    <property type="entry name" value="SPOR-like_dom"/>
</dbReference>
<feature type="signal peptide" evidence="1">
    <location>
        <begin position="1"/>
        <end position="23"/>
    </location>
</feature>
<dbReference type="Gene3D" id="3.30.70.1070">
    <property type="entry name" value="Sporulation related repeat"/>
    <property type="match status" value="1"/>
</dbReference>
<evidence type="ECO:0000313" key="4">
    <source>
        <dbReference type="Proteomes" id="UP000516134"/>
    </source>
</evidence>
<proteinExistence type="predicted"/>
<keyword evidence="1" id="KW-0732">Signal</keyword>
<feature type="chain" id="PRO_5045383588" evidence="1">
    <location>
        <begin position="24"/>
        <end position="296"/>
    </location>
</feature>
<evidence type="ECO:0000259" key="2">
    <source>
        <dbReference type="PROSITE" id="PS51724"/>
    </source>
</evidence>
<feature type="domain" description="SPOR" evidence="2">
    <location>
        <begin position="217"/>
        <end position="296"/>
    </location>
</feature>
<gene>
    <name evidence="3" type="ORF">H9L15_09975</name>
</gene>
<evidence type="ECO:0000313" key="3">
    <source>
        <dbReference type="EMBL" id="QNP42545.1"/>
    </source>
</evidence>
<dbReference type="SMART" id="SM00671">
    <property type="entry name" value="SEL1"/>
    <property type="match status" value="3"/>
</dbReference>